<proteinExistence type="inferred from homology"/>
<name>A0A430AXC3_9ENTE</name>
<dbReference type="OrthoDB" id="9805999at2"/>
<keyword evidence="3" id="KW-1003">Cell membrane</keyword>
<dbReference type="EMBL" id="NGKA01000007">
    <property type="protein sequence ID" value="RSU12703.1"/>
    <property type="molecule type" value="Genomic_DNA"/>
</dbReference>
<comment type="subcellular location">
    <subcellularLocation>
        <location evidence="1 8">Cell membrane</location>
        <topology evidence="1 8">Multi-pass membrane protein</topology>
    </subcellularLocation>
</comment>
<dbReference type="InterPro" id="IPR043429">
    <property type="entry name" value="ArtM/GltK/GlnP/TcyL/YhdX-like"/>
</dbReference>
<keyword evidence="2 8" id="KW-0813">Transport</keyword>
<evidence type="ECO:0000256" key="1">
    <source>
        <dbReference type="ARBA" id="ARBA00004651"/>
    </source>
</evidence>
<sequence>MDIAIKVIPALMEGVKTTLQVFMMTLVCSLPLGLLIGLAAVSRFKPVTVLINTFIWVIRGTPLLLQMIFVFFGFPLIGLTIQDRLLAVLLAFIVNYSAYFAEIFRGGIQAIPKGQYEAAKVLGLSKIQMIRKIIIPQVIKIVYPSVGNEVITLIKDTSLVYALGLSEVMKVGRIAMQREASIIPLIDVGIIYLILTGIVTLLLKLGEKKLSYYK</sequence>
<dbReference type="InterPro" id="IPR000515">
    <property type="entry name" value="MetI-like"/>
</dbReference>
<dbReference type="GO" id="GO:0006865">
    <property type="term" value="P:amino acid transport"/>
    <property type="evidence" value="ECO:0007669"/>
    <property type="project" value="UniProtKB-KW"/>
</dbReference>
<keyword evidence="7 8" id="KW-0472">Membrane</keyword>
<dbReference type="GO" id="GO:0022857">
    <property type="term" value="F:transmembrane transporter activity"/>
    <property type="evidence" value="ECO:0007669"/>
    <property type="project" value="InterPro"/>
</dbReference>
<dbReference type="Pfam" id="PF00528">
    <property type="entry name" value="BPD_transp_1"/>
    <property type="match status" value="1"/>
</dbReference>
<dbReference type="PANTHER" id="PTHR30614">
    <property type="entry name" value="MEMBRANE COMPONENT OF AMINO ACID ABC TRANSPORTER"/>
    <property type="match status" value="1"/>
</dbReference>
<gene>
    <name evidence="10" type="ORF">CBF29_06135</name>
</gene>
<comment type="similarity">
    <text evidence="8">Belongs to the binding-protein-dependent transport system permease family.</text>
</comment>
<dbReference type="InterPro" id="IPR035906">
    <property type="entry name" value="MetI-like_sf"/>
</dbReference>
<dbReference type="Proteomes" id="UP000287605">
    <property type="component" value="Unassembled WGS sequence"/>
</dbReference>
<evidence type="ECO:0000256" key="5">
    <source>
        <dbReference type="ARBA" id="ARBA00022970"/>
    </source>
</evidence>
<dbReference type="RefSeq" id="WP_126808507.1">
    <property type="nucleotide sequence ID" value="NZ_NGKA01000007.1"/>
</dbReference>
<feature type="transmembrane region" description="Helical" evidence="8">
    <location>
        <begin position="21"/>
        <end position="41"/>
    </location>
</feature>
<organism evidence="10 11">
    <name type="scientific">Vagococcus elongatus</name>
    <dbReference type="NCBI Taxonomy" id="180344"/>
    <lineage>
        <taxon>Bacteria</taxon>
        <taxon>Bacillati</taxon>
        <taxon>Bacillota</taxon>
        <taxon>Bacilli</taxon>
        <taxon>Lactobacillales</taxon>
        <taxon>Enterococcaceae</taxon>
        <taxon>Vagococcus</taxon>
    </lineage>
</organism>
<dbReference type="PROSITE" id="PS50928">
    <property type="entry name" value="ABC_TM1"/>
    <property type="match status" value="1"/>
</dbReference>
<dbReference type="SUPFAM" id="SSF161098">
    <property type="entry name" value="MetI-like"/>
    <property type="match status" value="1"/>
</dbReference>
<protein>
    <submittedName>
        <fullName evidence="10">Amino acid ABC transporter permease</fullName>
    </submittedName>
</protein>
<feature type="transmembrane region" description="Helical" evidence="8">
    <location>
        <begin position="53"/>
        <end position="79"/>
    </location>
</feature>
<dbReference type="AlphaFoldDB" id="A0A430AXC3"/>
<dbReference type="CDD" id="cd06261">
    <property type="entry name" value="TM_PBP2"/>
    <property type="match status" value="1"/>
</dbReference>
<accession>A0A430AXC3</accession>
<keyword evidence="6 8" id="KW-1133">Transmembrane helix</keyword>
<evidence type="ECO:0000256" key="4">
    <source>
        <dbReference type="ARBA" id="ARBA00022692"/>
    </source>
</evidence>
<feature type="transmembrane region" description="Helical" evidence="8">
    <location>
        <begin position="182"/>
        <end position="203"/>
    </location>
</feature>
<evidence type="ECO:0000256" key="2">
    <source>
        <dbReference type="ARBA" id="ARBA00022448"/>
    </source>
</evidence>
<comment type="caution">
    <text evidence="10">The sequence shown here is derived from an EMBL/GenBank/DDBJ whole genome shotgun (WGS) entry which is preliminary data.</text>
</comment>
<dbReference type="GO" id="GO:0043190">
    <property type="term" value="C:ATP-binding cassette (ABC) transporter complex"/>
    <property type="evidence" value="ECO:0007669"/>
    <property type="project" value="InterPro"/>
</dbReference>
<dbReference type="Gene3D" id="1.10.3720.10">
    <property type="entry name" value="MetI-like"/>
    <property type="match status" value="1"/>
</dbReference>
<evidence type="ECO:0000313" key="10">
    <source>
        <dbReference type="EMBL" id="RSU12703.1"/>
    </source>
</evidence>
<keyword evidence="5" id="KW-0029">Amino-acid transport</keyword>
<dbReference type="InterPro" id="IPR010065">
    <property type="entry name" value="AA_ABC_transptr_permease_3TM"/>
</dbReference>
<evidence type="ECO:0000256" key="8">
    <source>
        <dbReference type="RuleBase" id="RU363032"/>
    </source>
</evidence>
<evidence type="ECO:0000256" key="7">
    <source>
        <dbReference type="ARBA" id="ARBA00023136"/>
    </source>
</evidence>
<evidence type="ECO:0000256" key="3">
    <source>
        <dbReference type="ARBA" id="ARBA00022475"/>
    </source>
</evidence>
<feature type="domain" description="ABC transmembrane type-1" evidence="9">
    <location>
        <begin position="15"/>
        <end position="203"/>
    </location>
</feature>
<dbReference type="PANTHER" id="PTHR30614:SF0">
    <property type="entry name" value="L-CYSTINE TRANSPORT SYSTEM PERMEASE PROTEIN TCYL"/>
    <property type="match status" value="1"/>
</dbReference>
<dbReference type="FunFam" id="1.10.3720.10:FF:000006">
    <property type="entry name" value="Glutamate/aspartate ABC transporter, permease protein GltK"/>
    <property type="match status" value="1"/>
</dbReference>
<dbReference type="NCBIfam" id="TIGR01726">
    <property type="entry name" value="HEQRo_perm_3TM"/>
    <property type="match status" value="1"/>
</dbReference>
<evidence type="ECO:0000256" key="6">
    <source>
        <dbReference type="ARBA" id="ARBA00022989"/>
    </source>
</evidence>
<keyword evidence="4 8" id="KW-0812">Transmembrane</keyword>
<evidence type="ECO:0000313" key="11">
    <source>
        <dbReference type="Proteomes" id="UP000287605"/>
    </source>
</evidence>
<keyword evidence="11" id="KW-1185">Reference proteome</keyword>
<feature type="transmembrane region" description="Helical" evidence="8">
    <location>
        <begin position="85"/>
        <end position="104"/>
    </location>
</feature>
<evidence type="ECO:0000259" key="9">
    <source>
        <dbReference type="PROSITE" id="PS50928"/>
    </source>
</evidence>
<reference evidence="10 11" key="1">
    <citation type="submission" date="2017-05" db="EMBL/GenBank/DDBJ databases">
        <title>Vagococcus spp. assemblies.</title>
        <authorList>
            <person name="Gulvik C.A."/>
        </authorList>
    </citation>
    <scope>NUCLEOTIDE SEQUENCE [LARGE SCALE GENOMIC DNA]</scope>
    <source>
        <strain evidence="10 11">CCUG 51432</strain>
    </source>
</reference>